<dbReference type="OrthoDB" id="5382953at2759"/>
<evidence type="ECO:0000256" key="1">
    <source>
        <dbReference type="SAM" id="MobiDB-lite"/>
    </source>
</evidence>
<organism evidence="2 3">
    <name type="scientific">Tuber magnatum</name>
    <name type="common">white Piedmont truffle</name>
    <dbReference type="NCBI Taxonomy" id="42249"/>
    <lineage>
        <taxon>Eukaryota</taxon>
        <taxon>Fungi</taxon>
        <taxon>Dikarya</taxon>
        <taxon>Ascomycota</taxon>
        <taxon>Pezizomycotina</taxon>
        <taxon>Pezizomycetes</taxon>
        <taxon>Pezizales</taxon>
        <taxon>Tuberaceae</taxon>
        <taxon>Tuber</taxon>
    </lineage>
</organism>
<sequence>MLETAIFKPYNRSLDEEQWPQLELGNVVVYKHVADGPDEICDLLDIHFTKPLRITGTLSQIPAKYGKIVIGKQNETRKSNYNPVIGERSNSIKTAAALAKSLYGVTITIPNVHTYALESYKNQRTNSTIWALGGAAWYAISPAPEYCEHFNRSLEKAHAWDLVMALAESEGFKDVTVKQVFAKYFRKHPSCNSVNGAETKFREFRTFLWRNFCLWKWLTAEYTGIVEEVQKSIKAGKIVGNPSTNKLAFSLDTQYGFDSLESFTLERKPEPSQLTIQWLISFVTKKSGSDAQDVQLLLQGQANALSTLMARSRQVDWVQSSLYSDLLLMSGEAPPDGNNDEGTGGGPALRVKKNSGSGKGKAETTANLNPAEGCSGDAPDGINDMEQDNDHFSSPHASPQPPRSAKGKSVLR</sequence>
<name>A0A317T221_9PEZI</name>
<evidence type="ECO:0000313" key="2">
    <source>
        <dbReference type="EMBL" id="PWW79496.1"/>
    </source>
</evidence>
<feature type="non-terminal residue" evidence="2">
    <location>
        <position position="412"/>
    </location>
</feature>
<keyword evidence="3" id="KW-1185">Reference proteome</keyword>
<dbReference type="STRING" id="42249.A0A317T221"/>
<gene>
    <name evidence="2" type="ORF">C7212DRAFT_25382</name>
</gene>
<proteinExistence type="predicted"/>
<reference evidence="2 3" key="1">
    <citation type="submission" date="2018-03" db="EMBL/GenBank/DDBJ databases">
        <title>Genomes of Pezizomycetes fungi and the evolution of truffles.</title>
        <authorList>
            <person name="Murat C."/>
            <person name="Payen T."/>
            <person name="Noel B."/>
            <person name="Kuo A."/>
            <person name="Martin F.M."/>
        </authorList>
    </citation>
    <scope>NUCLEOTIDE SEQUENCE [LARGE SCALE GENOMIC DNA]</scope>
    <source>
        <strain evidence="2">091103-1</strain>
    </source>
</reference>
<dbReference type="Proteomes" id="UP000246991">
    <property type="component" value="Unassembled WGS sequence"/>
</dbReference>
<evidence type="ECO:0000313" key="3">
    <source>
        <dbReference type="Proteomes" id="UP000246991"/>
    </source>
</evidence>
<feature type="region of interest" description="Disordered" evidence="1">
    <location>
        <begin position="333"/>
        <end position="412"/>
    </location>
</feature>
<dbReference type="EMBL" id="PYWC01000008">
    <property type="protein sequence ID" value="PWW79496.1"/>
    <property type="molecule type" value="Genomic_DNA"/>
</dbReference>
<accession>A0A317T221</accession>
<dbReference type="AlphaFoldDB" id="A0A317T221"/>
<comment type="caution">
    <text evidence="2">The sequence shown here is derived from an EMBL/GenBank/DDBJ whole genome shotgun (WGS) entry which is preliminary data.</text>
</comment>
<protein>
    <submittedName>
        <fullName evidence="2">Uncharacterized protein</fullName>
    </submittedName>
</protein>